<evidence type="ECO:0000313" key="4">
    <source>
        <dbReference type="EMBL" id="KAJ7199224.1"/>
    </source>
</evidence>
<keyword evidence="2" id="KW-0067">ATP-binding</keyword>
<dbReference type="InterPro" id="IPR003812">
    <property type="entry name" value="Fido"/>
</dbReference>
<proteinExistence type="predicted"/>
<dbReference type="SUPFAM" id="SSF140931">
    <property type="entry name" value="Fic-like"/>
    <property type="match status" value="1"/>
</dbReference>
<comment type="caution">
    <text evidence="4">The sequence shown here is derived from an EMBL/GenBank/DDBJ whole genome shotgun (WGS) entry which is preliminary data.</text>
</comment>
<dbReference type="EMBL" id="JARJCW010000069">
    <property type="protein sequence ID" value="KAJ7199224.1"/>
    <property type="molecule type" value="Genomic_DNA"/>
</dbReference>
<dbReference type="InterPro" id="IPR040198">
    <property type="entry name" value="Fido_containing"/>
</dbReference>
<feature type="binding site" evidence="2">
    <location>
        <begin position="82"/>
        <end position="89"/>
    </location>
    <ligand>
        <name>ATP</name>
        <dbReference type="ChEBI" id="CHEBI:30616"/>
    </ligand>
</feature>
<dbReference type="GO" id="GO:0005524">
    <property type="term" value="F:ATP binding"/>
    <property type="evidence" value="ECO:0007669"/>
    <property type="project" value="UniProtKB-KW"/>
</dbReference>
<feature type="active site" evidence="1">
    <location>
        <position position="78"/>
    </location>
</feature>
<organism evidence="4 5">
    <name type="scientific">Mycena pura</name>
    <dbReference type="NCBI Taxonomy" id="153505"/>
    <lineage>
        <taxon>Eukaryota</taxon>
        <taxon>Fungi</taxon>
        <taxon>Dikarya</taxon>
        <taxon>Basidiomycota</taxon>
        <taxon>Agaricomycotina</taxon>
        <taxon>Agaricomycetes</taxon>
        <taxon>Agaricomycetidae</taxon>
        <taxon>Agaricales</taxon>
        <taxon>Marasmiineae</taxon>
        <taxon>Mycenaceae</taxon>
        <taxon>Mycena</taxon>
    </lineage>
</organism>
<accession>A0AAD6Y8E9</accession>
<gene>
    <name evidence="4" type="ORF">GGX14DRAFT_468327</name>
</gene>
<evidence type="ECO:0000256" key="2">
    <source>
        <dbReference type="PIRSR" id="PIRSR640198-2"/>
    </source>
</evidence>
<feature type="non-terminal residue" evidence="4">
    <location>
        <position position="1"/>
    </location>
</feature>
<dbReference type="Pfam" id="PF02661">
    <property type="entry name" value="Fic"/>
    <property type="match status" value="1"/>
</dbReference>
<name>A0AAD6Y8E9_9AGAR</name>
<keyword evidence="5" id="KW-1185">Reference proteome</keyword>
<protein>
    <submittedName>
        <fullName evidence="4">Fido domain-containing protein</fullName>
    </submittedName>
</protein>
<evidence type="ECO:0000259" key="3">
    <source>
        <dbReference type="PROSITE" id="PS51459"/>
    </source>
</evidence>
<evidence type="ECO:0000313" key="5">
    <source>
        <dbReference type="Proteomes" id="UP001219525"/>
    </source>
</evidence>
<dbReference type="PANTHER" id="PTHR13504">
    <property type="entry name" value="FIDO DOMAIN-CONTAINING PROTEIN DDB_G0283145"/>
    <property type="match status" value="1"/>
</dbReference>
<reference evidence="4" key="1">
    <citation type="submission" date="2023-03" db="EMBL/GenBank/DDBJ databases">
        <title>Massive genome expansion in bonnet fungi (Mycena s.s.) driven by repeated elements and novel gene families across ecological guilds.</title>
        <authorList>
            <consortium name="Lawrence Berkeley National Laboratory"/>
            <person name="Harder C.B."/>
            <person name="Miyauchi S."/>
            <person name="Viragh M."/>
            <person name="Kuo A."/>
            <person name="Thoen E."/>
            <person name="Andreopoulos B."/>
            <person name="Lu D."/>
            <person name="Skrede I."/>
            <person name="Drula E."/>
            <person name="Henrissat B."/>
            <person name="Morin E."/>
            <person name="Kohler A."/>
            <person name="Barry K."/>
            <person name="LaButti K."/>
            <person name="Morin E."/>
            <person name="Salamov A."/>
            <person name="Lipzen A."/>
            <person name="Mereny Z."/>
            <person name="Hegedus B."/>
            <person name="Baldrian P."/>
            <person name="Stursova M."/>
            <person name="Weitz H."/>
            <person name="Taylor A."/>
            <person name="Grigoriev I.V."/>
            <person name="Nagy L.G."/>
            <person name="Martin F."/>
            <person name="Kauserud H."/>
        </authorList>
    </citation>
    <scope>NUCLEOTIDE SEQUENCE</scope>
    <source>
        <strain evidence="4">9144</strain>
    </source>
</reference>
<keyword evidence="2" id="KW-0547">Nucleotide-binding</keyword>
<dbReference type="InterPro" id="IPR036597">
    <property type="entry name" value="Fido-like_dom_sf"/>
</dbReference>
<dbReference type="PANTHER" id="PTHR13504:SF38">
    <property type="entry name" value="FIDO DOMAIN-CONTAINING PROTEIN"/>
    <property type="match status" value="1"/>
</dbReference>
<sequence length="149" mass="16591">MATARFYCHHYIPPGDTRTITRHTVYMDTSLGRITFCPYTAVNSELVAICGSVKALMNNMTNPFAVASWLHLVLARCHPFDDGNGRVTRLVASIPLLLAGYPPICISLAQRSVYFQAINEAYNGTHVALMQCIFYGMKGAMERVEELND</sequence>
<dbReference type="PROSITE" id="PS51459">
    <property type="entry name" value="FIDO"/>
    <property type="match status" value="1"/>
</dbReference>
<evidence type="ECO:0000256" key="1">
    <source>
        <dbReference type="PIRSR" id="PIRSR640198-1"/>
    </source>
</evidence>
<dbReference type="Proteomes" id="UP001219525">
    <property type="component" value="Unassembled WGS sequence"/>
</dbReference>
<feature type="domain" description="Fido" evidence="3">
    <location>
        <begin position="1"/>
        <end position="138"/>
    </location>
</feature>
<dbReference type="AlphaFoldDB" id="A0AAD6Y8E9"/>
<dbReference type="Gene3D" id="1.10.3290.10">
    <property type="entry name" value="Fido-like domain"/>
    <property type="match status" value="1"/>
</dbReference>